<keyword evidence="9" id="KW-1185">Reference proteome</keyword>
<comment type="caution">
    <text evidence="8">The sequence shown here is derived from an EMBL/GenBank/DDBJ whole genome shotgun (WGS) entry which is preliminary data.</text>
</comment>
<proteinExistence type="inferred from homology"/>
<dbReference type="SUPFAM" id="SSF55418">
    <property type="entry name" value="eIF4e-like"/>
    <property type="match status" value="1"/>
</dbReference>
<gene>
    <name evidence="8" type="ORF">NESM_000748500</name>
</gene>
<dbReference type="AlphaFoldDB" id="A0AAW0EUW8"/>
<evidence type="ECO:0000256" key="7">
    <source>
        <dbReference type="SAM" id="MobiDB-lite"/>
    </source>
</evidence>
<dbReference type="GO" id="GO:0006417">
    <property type="term" value="P:regulation of translation"/>
    <property type="evidence" value="ECO:0007669"/>
    <property type="project" value="UniProtKB-KW"/>
</dbReference>
<keyword evidence="4 6" id="KW-0694">RNA-binding</keyword>
<name>A0AAW0EUW8_9TRYP</name>
<evidence type="ECO:0000313" key="9">
    <source>
        <dbReference type="Proteomes" id="UP001430356"/>
    </source>
</evidence>
<evidence type="ECO:0000256" key="4">
    <source>
        <dbReference type="ARBA" id="ARBA00022884"/>
    </source>
</evidence>
<dbReference type="EMBL" id="JAECZO010000125">
    <property type="protein sequence ID" value="KAK7197938.1"/>
    <property type="molecule type" value="Genomic_DNA"/>
</dbReference>
<keyword evidence="2 6" id="KW-0396">Initiation factor</keyword>
<dbReference type="GO" id="GO:0016281">
    <property type="term" value="C:eukaryotic translation initiation factor 4F complex"/>
    <property type="evidence" value="ECO:0007669"/>
    <property type="project" value="TreeGrafter"/>
</dbReference>
<evidence type="ECO:0000256" key="5">
    <source>
        <dbReference type="ARBA" id="ARBA00022917"/>
    </source>
</evidence>
<feature type="region of interest" description="Disordered" evidence="7">
    <location>
        <begin position="198"/>
        <end position="234"/>
    </location>
</feature>
<dbReference type="GO" id="GO:0003743">
    <property type="term" value="F:translation initiation factor activity"/>
    <property type="evidence" value="ECO:0007669"/>
    <property type="project" value="UniProtKB-KW"/>
</dbReference>
<comment type="similarity">
    <text evidence="1 6">Belongs to the eukaryotic initiation factor 4E family.</text>
</comment>
<organism evidence="8 9">
    <name type="scientific">Novymonas esmeraldas</name>
    <dbReference type="NCBI Taxonomy" id="1808958"/>
    <lineage>
        <taxon>Eukaryota</taxon>
        <taxon>Discoba</taxon>
        <taxon>Euglenozoa</taxon>
        <taxon>Kinetoplastea</taxon>
        <taxon>Metakinetoplastina</taxon>
        <taxon>Trypanosomatida</taxon>
        <taxon>Trypanosomatidae</taxon>
        <taxon>Novymonas</taxon>
    </lineage>
</organism>
<dbReference type="InterPro" id="IPR023398">
    <property type="entry name" value="TIF_eIF4e-like"/>
</dbReference>
<evidence type="ECO:0000256" key="3">
    <source>
        <dbReference type="ARBA" id="ARBA00022845"/>
    </source>
</evidence>
<protein>
    <submittedName>
        <fullName evidence="8">Eukaryotic translation initiation factor-like protein</fullName>
    </submittedName>
</protein>
<dbReference type="Pfam" id="PF01652">
    <property type="entry name" value="IF4E"/>
    <property type="match status" value="1"/>
</dbReference>
<dbReference type="Gene3D" id="3.30.760.10">
    <property type="entry name" value="RNA Cap, Translation Initiation Factor Eif4e"/>
    <property type="match status" value="1"/>
</dbReference>
<dbReference type="InterPro" id="IPR001040">
    <property type="entry name" value="TIF_eIF_4E"/>
</dbReference>
<dbReference type="GO" id="GO:0000340">
    <property type="term" value="F:RNA 7-methylguanosine cap binding"/>
    <property type="evidence" value="ECO:0007669"/>
    <property type="project" value="TreeGrafter"/>
</dbReference>
<dbReference type="Proteomes" id="UP001430356">
    <property type="component" value="Unassembled WGS sequence"/>
</dbReference>
<evidence type="ECO:0000313" key="8">
    <source>
        <dbReference type="EMBL" id="KAK7197938.1"/>
    </source>
</evidence>
<sequence>MDPNSRDGDCASADESPLTLLWGTWEMWCDIAQQRQSGYGAEQTNWLEQVKSIGLFDSAEGFWGIFNCVVLPSQLPPNSSYHLFRKHIAPMWEHEANRRGGKWVIPFAGRLARDAEDLQPVDVAWQTLCLSAIGELFPGDEEEICGVTVSRGKQRTSPSGHSAPVVGEWKLCLWTRSAEDGAVQARIAEYIRRELRSRAPSTERVGPAQGSGRGTARSPDCLPASKAREPTGLPPNITYVAHRALMEAKQDFVKGGGGTAQTFKPKYTHTMDVCANDAA</sequence>
<evidence type="ECO:0000256" key="6">
    <source>
        <dbReference type="RuleBase" id="RU004374"/>
    </source>
</evidence>
<keyword evidence="5 6" id="KW-0648">Protein biosynthesis</keyword>
<dbReference type="FunFam" id="3.30.760.10:FF:000038">
    <property type="entry name" value="Eukaryotic translation initiation factor-like protein"/>
    <property type="match status" value="1"/>
</dbReference>
<evidence type="ECO:0000256" key="1">
    <source>
        <dbReference type="ARBA" id="ARBA00009860"/>
    </source>
</evidence>
<keyword evidence="3" id="KW-0810">Translation regulation</keyword>
<dbReference type="PANTHER" id="PTHR11960">
    <property type="entry name" value="EUKARYOTIC TRANSLATION INITIATION FACTOR 4E RELATED"/>
    <property type="match status" value="1"/>
</dbReference>
<evidence type="ECO:0000256" key="2">
    <source>
        <dbReference type="ARBA" id="ARBA00022540"/>
    </source>
</evidence>
<accession>A0AAW0EUW8</accession>
<dbReference type="PANTHER" id="PTHR11960:SF8">
    <property type="entry name" value="EUKARYOTIC TRANSLATION INITIATION FACTOR 4E1-RELATED"/>
    <property type="match status" value="1"/>
</dbReference>
<reference evidence="8 9" key="1">
    <citation type="journal article" date="2021" name="MBio">
        <title>A New Model Trypanosomatid, Novymonas esmeraldas: Genomic Perception of Its 'Candidatus Pandoraea novymonadis' Endosymbiont.</title>
        <authorList>
            <person name="Zakharova A."/>
            <person name="Saura A."/>
            <person name="Butenko A."/>
            <person name="Podesvova L."/>
            <person name="Warmusova S."/>
            <person name="Kostygov A.Y."/>
            <person name="Nenarokova A."/>
            <person name="Lukes J."/>
            <person name="Opperdoes F.R."/>
            <person name="Yurchenko V."/>
        </authorList>
    </citation>
    <scope>NUCLEOTIDE SEQUENCE [LARGE SCALE GENOMIC DNA]</scope>
    <source>
        <strain evidence="8 9">E262AT.01</strain>
    </source>
</reference>